<dbReference type="EMBL" id="FNIA01000010">
    <property type="protein sequence ID" value="SDM93917.1"/>
    <property type="molecule type" value="Genomic_DNA"/>
</dbReference>
<evidence type="ECO:0000313" key="2">
    <source>
        <dbReference type="EMBL" id="SDM93917.1"/>
    </source>
</evidence>
<reference evidence="2 3" key="1">
    <citation type="submission" date="2016-10" db="EMBL/GenBank/DDBJ databases">
        <authorList>
            <person name="de Groot N.N."/>
        </authorList>
    </citation>
    <scope>NUCLEOTIDE SEQUENCE [LARGE SCALE GENOMIC DNA]</scope>
    <source>
        <strain evidence="3">EB21,IBRC-M 10013,KCTC 4048</strain>
    </source>
</reference>
<proteinExistence type="predicted"/>
<dbReference type="AlphaFoldDB" id="A0A1G9XB66"/>
<dbReference type="STRING" id="996166.SAMN05192554_11020"/>
<accession>A0A1G9XB66</accession>
<evidence type="ECO:0000313" key="3">
    <source>
        <dbReference type="Proteomes" id="UP000199370"/>
    </source>
</evidence>
<gene>
    <name evidence="2" type="ORF">SAMN05192554_11020</name>
</gene>
<protein>
    <recommendedName>
        <fullName evidence="1">DUF8106 domain-containing protein</fullName>
    </recommendedName>
</protein>
<dbReference type="InterPro" id="IPR058419">
    <property type="entry name" value="DUF8106"/>
</dbReference>
<keyword evidence="3" id="KW-1185">Reference proteome</keyword>
<dbReference type="Proteomes" id="UP000199370">
    <property type="component" value="Unassembled WGS sequence"/>
</dbReference>
<organism evidence="2 3">
    <name type="scientific">Haloarchaeobius iranensis</name>
    <dbReference type="NCBI Taxonomy" id="996166"/>
    <lineage>
        <taxon>Archaea</taxon>
        <taxon>Methanobacteriati</taxon>
        <taxon>Methanobacteriota</taxon>
        <taxon>Stenosarchaea group</taxon>
        <taxon>Halobacteria</taxon>
        <taxon>Halobacteriales</taxon>
        <taxon>Halorubellaceae</taxon>
        <taxon>Haloarchaeobius</taxon>
    </lineage>
</organism>
<name>A0A1G9XB66_9EURY</name>
<feature type="domain" description="DUF8106" evidence="1">
    <location>
        <begin position="17"/>
        <end position="59"/>
    </location>
</feature>
<dbReference type="Pfam" id="PF26408">
    <property type="entry name" value="DUF8106"/>
    <property type="match status" value="1"/>
</dbReference>
<evidence type="ECO:0000259" key="1">
    <source>
        <dbReference type="Pfam" id="PF26408"/>
    </source>
</evidence>
<sequence>MSDIRVDAPGDGTRTRRKATLFCGACDHESPVDGDWLRADRAGGTALVCPDCEHTLTVRRSYGPGDDAGDRDAIATLAAAPARIISDYAAAVERAASVWTTGD</sequence>
<dbReference type="RefSeq" id="WP_089733536.1">
    <property type="nucleotide sequence ID" value="NZ_FNIA01000010.1"/>
</dbReference>
<dbReference type="OrthoDB" id="209680at2157"/>